<feature type="region of interest" description="Disordered" evidence="1">
    <location>
        <begin position="357"/>
        <end position="378"/>
    </location>
</feature>
<dbReference type="AlphaFoldDB" id="A0A8E2F4I6"/>
<dbReference type="PANTHER" id="PTHR35043:SF7">
    <property type="entry name" value="TRANSCRIPTION FACTOR DOMAIN-CONTAINING PROTEIN"/>
    <property type="match status" value="1"/>
</dbReference>
<accession>A0A8E2F4I6</accession>
<protein>
    <submittedName>
        <fullName evidence="3">Uncharacterized protein</fullName>
    </submittedName>
</protein>
<keyword evidence="4" id="KW-1185">Reference proteome</keyword>
<evidence type="ECO:0000313" key="4">
    <source>
        <dbReference type="Proteomes" id="UP000250140"/>
    </source>
</evidence>
<sequence length="378" mass="42054">MIFFLGLILILTNSFEISAYPLIQPRNPNNGTDYSDNTTAWVDAPNIRGTSDLLLSCLTTLALCAWTAYHPNIHPKTNFFHTSFCRLKWMTVAIFAPELVLLCAWDQRWTAQILKRDINTIGAATSVSVSLNDVKPTVESRISSKVETNESSGGTEIELGVNQGQTPIEQHSSPTKNADYSSTKSFAPWTNEQAFFAICGGFAVDSTTFWPQKRLTFTPDGLIELAKLGLLPDVSAATVTDKSKADTGAKVLVCVQVGWFLIQSLARLAQHLPLTLLEVHVLAHVACAFLMYFLWLDKPYDAGHPIICQDERVRDMAALFAVDSGYYKRHWGQWTDESVQGPQPVIDIPHIPIQAITPERNDPRQQNHRRSAGSKLVR</sequence>
<dbReference type="PANTHER" id="PTHR35043">
    <property type="entry name" value="TRANSCRIPTION FACTOR DOMAIN-CONTAINING PROTEIN"/>
    <property type="match status" value="1"/>
</dbReference>
<evidence type="ECO:0000313" key="3">
    <source>
        <dbReference type="EMBL" id="OCL10417.1"/>
    </source>
</evidence>
<gene>
    <name evidence="3" type="ORF">AOQ84DRAFT_374944</name>
</gene>
<organism evidence="3 4">
    <name type="scientific">Glonium stellatum</name>
    <dbReference type="NCBI Taxonomy" id="574774"/>
    <lineage>
        <taxon>Eukaryota</taxon>
        <taxon>Fungi</taxon>
        <taxon>Dikarya</taxon>
        <taxon>Ascomycota</taxon>
        <taxon>Pezizomycotina</taxon>
        <taxon>Dothideomycetes</taxon>
        <taxon>Pleosporomycetidae</taxon>
        <taxon>Gloniales</taxon>
        <taxon>Gloniaceae</taxon>
        <taxon>Glonium</taxon>
    </lineage>
</organism>
<feature type="chain" id="PRO_5034486694" evidence="2">
    <location>
        <begin position="20"/>
        <end position="378"/>
    </location>
</feature>
<dbReference type="Proteomes" id="UP000250140">
    <property type="component" value="Unassembled WGS sequence"/>
</dbReference>
<evidence type="ECO:0000256" key="1">
    <source>
        <dbReference type="SAM" id="MobiDB-lite"/>
    </source>
</evidence>
<dbReference type="OrthoDB" id="3061561at2759"/>
<feature type="compositionally biased region" description="Basic residues" evidence="1">
    <location>
        <begin position="366"/>
        <end position="378"/>
    </location>
</feature>
<name>A0A8E2F4I6_9PEZI</name>
<proteinExistence type="predicted"/>
<evidence type="ECO:0000256" key="2">
    <source>
        <dbReference type="SAM" id="SignalP"/>
    </source>
</evidence>
<keyword evidence="2" id="KW-0732">Signal</keyword>
<reference evidence="3 4" key="1">
    <citation type="journal article" date="2016" name="Nat. Commun.">
        <title>Ectomycorrhizal ecology is imprinted in the genome of the dominant symbiotic fungus Cenococcum geophilum.</title>
        <authorList>
            <consortium name="DOE Joint Genome Institute"/>
            <person name="Peter M."/>
            <person name="Kohler A."/>
            <person name="Ohm R.A."/>
            <person name="Kuo A."/>
            <person name="Krutzmann J."/>
            <person name="Morin E."/>
            <person name="Arend M."/>
            <person name="Barry K.W."/>
            <person name="Binder M."/>
            <person name="Choi C."/>
            <person name="Clum A."/>
            <person name="Copeland A."/>
            <person name="Grisel N."/>
            <person name="Haridas S."/>
            <person name="Kipfer T."/>
            <person name="LaButti K."/>
            <person name="Lindquist E."/>
            <person name="Lipzen A."/>
            <person name="Maire R."/>
            <person name="Meier B."/>
            <person name="Mihaltcheva S."/>
            <person name="Molinier V."/>
            <person name="Murat C."/>
            <person name="Poggeler S."/>
            <person name="Quandt C.A."/>
            <person name="Sperisen C."/>
            <person name="Tritt A."/>
            <person name="Tisserant E."/>
            <person name="Crous P.W."/>
            <person name="Henrissat B."/>
            <person name="Nehls U."/>
            <person name="Egli S."/>
            <person name="Spatafora J.W."/>
            <person name="Grigoriev I.V."/>
            <person name="Martin F.M."/>
        </authorList>
    </citation>
    <scope>NUCLEOTIDE SEQUENCE [LARGE SCALE GENOMIC DNA]</scope>
    <source>
        <strain evidence="3 4">CBS 207.34</strain>
    </source>
</reference>
<feature type="signal peptide" evidence="2">
    <location>
        <begin position="1"/>
        <end position="19"/>
    </location>
</feature>
<dbReference type="EMBL" id="KV749245">
    <property type="protein sequence ID" value="OCL10417.1"/>
    <property type="molecule type" value="Genomic_DNA"/>
</dbReference>